<evidence type="ECO:0000313" key="1">
    <source>
        <dbReference type="EMBL" id="KAA6387778.1"/>
    </source>
</evidence>
<proteinExistence type="predicted"/>
<dbReference type="Proteomes" id="UP000324800">
    <property type="component" value="Unassembled WGS sequence"/>
</dbReference>
<feature type="non-terminal residue" evidence="1">
    <location>
        <position position="1"/>
    </location>
</feature>
<evidence type="ECO:0000313" key="2">
    <source>
        <dbReference type="Proteomes" id="UP000324800"/>
    </source>
</evidence>
<accession>A0A5J4VYX6</accession>
<dbReference type="AlphaFoldDB" id="A0A5J4VYX6"/>
<protein>
    <submittedName>
        <fullName evidence="1">Uncharacterized protein</fullName>
    </submittedName>
</protein>
<name>A0A5J4VYX6_9EUKA</name>
<dbReference type="EMBL" id="SNRW01004240">
    <property type="protein sequence ID" value="KAA6387778.1"/>
    <property type="molecule type" value="Genomic_DNA"/>
</dbReference>
<comment type="caution">
    <text evidence="1">The sequence shown here is derived from an EMBL/GenBank/DDBJ whole genome shotgun (WGS) entry which is preliminary data.</text>
</comment>
<reference evidence="1 2" key="1">
    <citation type="submission" date="2019-03" db="EMBL/GenBank/DDBJ databases">
        <title>Single cell metagenomics reveals metabolic interactions within the superorganism composed of flagellate Streblomastix strix and complex community of Bacteroidetes bacteria on its surface.</title>
        <authorList>
            <person name="Treitli S.C."/>
            <person name="Kolisko M."/>
            <person name="Husnik F."/>
            <person name="Keeling P."/>
            <person name="Hampl V."/>
        </authorList>
    </citation>
    <scope>NUCLEOTIDE SEQUENCE [LARGE SCALE GENOMIC DNA]</scope>
    <source>
        <strain evidence="1">ST1C</strain>
    </source>
</reference>
<sequence length="53" mass="6046">DSKKDEKESVENALTLGEIERELVEWSIQALKEKVEQEIGESENNGNISEKIE</sequence>
<organism evidence="1 2">
    <name type="scientific">Streblomastix strix</name>
    <dbReference type="NCBI Taxonomy" id="222440"/>
    <lineage>
        <taxon>Eukaryota</taxon>
        <taxon>Metamonada</taxon>
        <taxon>Preaxostyla</taxon>
        <taxon>Oxymonadida</taxon>
        <taxon>Streblomastigidae</taxon>
        <taxon>Streblomastix</taxon>
    </lineage>
</organism>
<gene>
    <name evidence="1" type="ORF">EZS28_016693</name>
</gene>